<dbReference type="InterPro" id="IPR003594">
    <property type="entry name" value="HATPase_dom"/>
</dbReference>
<feature type="domain" description="Histidine kinase" evidence="4">
    <location>
        <begin position="240"/>
        <end position="354"/>
    </location>
</feature>
<keyword evidence="3" id="KW-0472">Membrane</keyword>
<evidence type="ECO:0000256" key="2">
    <source>
        <dbReference type="ARBA" id="ARBA00023012"/>
    </source>
</evidence>
<keyword evidence="2" id="KW-0902">Two-component regulatory system</keyword>
<dbReference type="GO" id="GO:0016301">
    <property type="term" value="F:kinase activity"/>
    <property type="evidence" value="ECO:0007669"/>
    <property type="project" value="UniProtKB-KW"/>
</dbReference>
<evidence type="ECO:0000313" key="5">
    <source>
        <dbReference type="EMBL" id="XAH73899.1"/>
    </source>
</evidence>
<dbReference type="SUPFAM" id="SSF55874">
    <property type="entry name" value="ATPase domain of HSP90 chaperone/DNA topoisomerase II/histidine kinase"/>
    <property type="match status" value="1"/>
</dbReference>
<reference evidence="5 6" key="1">
    <citation type="submission" date="2024-02" db="EMBL/GenBank/DDBJ databases">
        <title>Bacterial strain from lacustrine sediment.</title>
        <authorList>
            <person name="Petit C."/>
            <person name="Fadhlaoui K."/>
        </authorList>
    </citation>
    <scope>NUCLEOTIDE SEQUENCE [LARGE SCALE GENOMIC DNA]</scope>
    <source>
        <strain evidence="5 6">IPX-CK</strain>
    </source>
</reference>
<dbReference type="PROSITE" id="PS50109">
    <property type="entry name" value="HIS_KIN"/>
    <property type="match status" value="1"/>
</dbReference>
<dbReference type="InterPro" id="IPR005467">
    <property type="entry name" value="His_kinase_dom"/>
</dbReference>
<protein>
    <submittedName>
        <fullName evidence="5">Histidine kinase</fullName>
    </submittedName>
</protein>
<dbReference type="Gene3D" id="3.30.565.10">
    <property type="entry name" value="Histidine kinase-like ATPase, C-terminal domain"/>
    <property type="match status" value="1"/>
</dbReference>
<dbReference type="InterPro" id="IPR036890">
    <property type="entry name" value="HATPase_C_sf"/>
</dbReference>
<evidence type="ECO:0000313" key="6">
    <source>
        <dbReference type="Proteomes" id="UP001451571"/>
    </source>
</evidence>
<keyword evidence="3" id="KW-0812">Transmembrane</keyword>
<dbReference type="PANTHER" id="PTHR34220:SF7">
    <property type="entry name" value="SENSOR HISTIDINE KINASE YPDA"/>
    <property type="match status" value="1"/>
</dbReference>
<keyword evidence="3" id="KW-1133">Transmembrane helix</keyword>
<evidence type="ECO:0000256" key="3">
    <source>
        <dbReference type="SAM" id="Phobius"/>
    </source>
</evidence>
<proteinExistence type="predicted"/>
<accession>A0ABZ3EUK2</accession>
<sequence length="357" mass="40891">MSIEKYIRKYWRGMGVIMNRDKRYLIGNVKLWLLLIFLLQIFLLGTLLAAALHADSFKLVFVIGLIAEALILYAGYILVYRKYKQIDRIIKLYTEGYLVDNLLEQNINVSPNVNKALHMLGEGLNRTEILNISKKQAQYLALQNQINPHFLYNTLESIRSEALCSGMDGVASMTEALATFFRYTISNVDKLVTLEDELSNIENYYIIQQYRFGDKLSLSIEYDDDVDDLSALNLFLPKLVLQPIVENSIYHGIEPKIGKGNLKVRVDRTYDRLIIRISDDGMGIPEELLEELNNKLLTNSMEDVMEPKREKRGGIAIINVNNRIKLLFGEEYGVYIYSTKDVGTDVEITLPVITEQG</sequence>
<organism evidence="5 6">
    <name type="scientific">Kineothrix sedimenti</name>
    <dbReference type="NCBI Taxonomy" id="3123317"/>
    <lineage>
        <taxon>Bacteria</taxon>
        <taxon>Bacillati</taxon>
        <taxon>Bacillota</taxon>
        <taxon>Clostridia</taxon>
        <taxon>Lachnospirales</taxon>
        <taxon>Lachnospiraceae</taxon>
        <taxon>Kineothrix</taxon>
    </lineage>
</organism>
<dbReference type="Pfam" id="PF06580">
    <property type="entry name" value="His_kinase"/>
    <property type="match status" value="1"/>
</dbReference>
<name>A0ABZ3EUK2_9FIRM</name>
<dbReference type="Pfam" id="PF02518">
    <property type="entry name" value="HATPase_c"/>
    <property type="match status" value="1"/>
</dbReference>
<dbReference type="InterPro" id="IPR010559">
    <property type="entry name" value="Sig_transdc_His_kin_internal"/>
</dbReference>
<keyword evidence="1 5" id="KW-0418">Kinase</keyword>
<keyword evidence="1 5" id="KW-0808">Transferase</keyword>
<dbReference type="EMBL" id="CP146256">
    <property type="protein sequence ID" value="XAH73899.1"/>
    <property type="molecule type" value="Genomic_DNA"/>
</dbReference>
<keyword evidence="6" id="KW-1185">Reference proteome</keyword>
<evidence type="ECO:0000259" key="4">
    <source>
        <dbReference type="PROSITE" id="PS50109"/>
    </source>
</evidence>
<evidence type="ECO:0000256" key="1">
    <source>
        <dbReference type="ARBA" id="ARBA00022777"/>
    </source>
</evidence>
<gene>
    <name evidence="5" type="ORF">V6984_20740</name>
</gene>
<feature type="transmembrane region" description="Helical" evidence="3">
    <location>
        <begin position="59"/>
        <end position="79"/>
    </location>
</feature>
<dbReference type="Proteomes" id="UP001451571">
    <property type="component" value="Chromosome"/>
</dbReference>
<dbReference type="InterPro" id="IPR050640">
    <property type="entry name" value="Bact_2-comp_sensor_kinase"/>
</dbReference>
<dbReference type="PANTHER" id="PTHR34220">
    <property type="entry name" value="SENSOR HISTIDINE KINASE YPDA"/>
    <property type="match status" value="1"/>
</dbReference>
<dbReference type="RefSeq" id="WP_342757500.1">
    <property type="nucleotide sequence ID" value="NZ_CP146256.1"/>
</dbReference>